<dbReference type="AlphaFoldDB" id="A0A9X5E876"/>
<protein>
    <recommendedName>
        <fullName evidence="4">Primosomal protein</fullName>
    </recommendedName>
</protein>
<dbReference type="OrthoDB" id="421643at2"/>
<evidence type="ECO:0000313" key="3">
    <source>
        <dbReference type="Proteomes" id="UP000031532"/>
    </source>
</evidence>
<evidence type="ECO:0000313" key="2">
    <source>
        <dbReference type="EMBL" id="NHC36668.1"/>
    </source>
</evidence>
<organism evidence="2 3">
    <name type="scientific">Scytonema millei VB511283</name>
    <dbReference type="NCBI Taxonomy" id="1245923"/>
    <lineage>
        <taxon>Bacteria</taxon>
        <taxon>Bacillati</taxon>
        <taxon>Cyanobacteriota</taxon>
        <taxon>Cyanophyceae</taxon>
        <taxon>Nostocales</taxon>
        <taxon>Scytonemataceae</taxon>
        <taxon>Scytonema</taxon>
    </lineage>
</organism>
<comment type="caution">
    <text evidence="2">The sequence shown here is derived from an EMBL/GenBank/DDBJ whole genome shotgun (WGS) entry which is preliminary data.</text>
</comment>
<name>A0A9X5E876_9CYAN</name>
<accession>A0A9X5E876</accession>
<evidence type="ECO:0008006" key="4">
    <source>
        <dbReference type="Google" id="ProtNLM"/>
    </source>
</evidence>
<reference evidence="2 3" key="1">
    <citation type="journal article" date="2015" name="Genome Announc.">
        <title>Draft Genome Sequence of the Terrestrial Cyanobacterium Scytonema millei VB511283, Isolated from Eastern India.</title>
        <authorList>
            <person name="Sen D."/>
            <person name="Chandrababunaidu M.M."/>
            <person name="Singh D."/>
            <person name="Sanghi N."/>
            <person name="Ghorai A."/>
            <person name="Mishra G.P."/>
            <person name="Madduluri M."/>
            <person name="Adhikary S.P."/>
            <person name="Tripathy S."/>
        </authorList>
    </citation>
    <scope>NUCLEOTIDE SEQUENCE [LARGE SCALE GENOMIC DNA]</scope>
    <source>
        <strain evidence="2 3">VB511283</strain>
    </source>
</reference>
<gene>
    <name evidence="2" type="ORF">QH73_0018810</name>
</gene>
<feature type="coiled-coil region" evidence="1">
    <location>
        <begin position="250"/>
        <end position="284"/>
    </location>
</feature>
<evidence type="ECO:0000256" key="1">
    <source>
        <dbReference type="SAM" id="Coils"/>
    </source>
</evidence>
<keyword evidence="1" id="KW-0175">Coiled coil</keyword>
<sequence length="301" mass="33856">MARAIEQIERDMQALEKSANKLFAELNSAYTSYCQALGQATRQQLILASYQVCTQAYPKQFLSLSMNQRQQLQRSLRQLGQTAAERLLELLNNPMEMARELAHSIQLDRENAIAEIEQDLIEEQEQIIPNSEFRSRSVASASILNSESPATPSNPLELVQWQQILERAIAQVLKTLSLDANQLLQKSGILPQKLPAPLLEAATAVSETTGEMTAGPPNVMNLLIETENPQDLQEGGVTQLIAIQLRLSEVEFADTNVRTARNQVRQLESNLVSLGREYQKRQRERTIAEAEAAWRASWFDE</sequence>
<dbReference type="Proteomes" id="UP000031532">
    <property type="component" value="Unassembled WGS sequence"/>
</dbReference>
<dbReference type="RefSeq" id="WP_039715922.1">
    <property type="nucleotide sequence ID" value="NZ_JTJC03000005.1"/>
</dbReference>
<proteinExistence type="predicted"/>
<keyword evidence="3" id="KW-1185">Reference proteome</keyword>
<dbReference type="EMBL" id="JTJC03000005">
    <property type="protein sequence ID" value="NHC36668.1"/>
    <property type="molecule type" value="Genomic_DNA"/>
</dbReference>